<dbReference type="EMBL" id="BMEL01000001">
    <property type="protein sequence ID" value="GGF13260.1"/>
    <property type="molecule type" value="Genomic_DNA"/>
</dbReference>
<evidence type="ECO:0000313" key="1">
    <source>
        <dbReference type="EMBL" id="GGF13260.1"/>
    </source>
</evidence>
<dbReference type="Proteomes" id="UP000660110">
    <property type="component" value="Unassembled WGS sequence"/>
</dbReference>
<dbReference type="AlphaFoldDB" id="A0A917EU02"/>
<comment type="caution">
    <text evidence="1">The sequence shown here is derived from an EMBL/GenBank/DDBJ whole genome shotgun (WGS) entry which is preliminary data.</text>
</comment>
<accession>A0A917EU02</accession>
<reference evidence="1" key="1">
    <citation type="journal article" date="2014" name="Int. J. Syst. Evol. Microbiol.">
        <title>Complete genome sequence of Corynebacterium casei LMG S-19264T (=DSM 44701T), isolated from a smear-ripened cheese.</title>
        <authorList>
            <consortium name="US DOE Joint Genome Institute (JGI-PGF)"/>
            <person name="Walter F."/>
            <person name="Albersmeier A."/>
            <person name="Kalinowski J."/>
            <person name="Ruckert C."/>
        </authorList>
    </citation>
    <scope>NUCLEOTIDE SEQUENCE</scope>
    <source>
        <strain evidence="1">CGMCC 1.12153</strain>
    </source>
</reference>
<proteinExistence type="predicted"/>
<keyword evidence="2" id="KW-1185">Reference proteome</keyword>
<protein>
    <recommendedName>
        <fullName evidence="3">Group-specific protein</fullName>
    </recommendedName>
</protein>
<reference evidence="1" key="2">
    <citation type="submission" date="2020-09" db="EMBL/GenBank/DDBJ databases">
        <authorList>
            <person name="Sun Q."/>
            <person name="Zhou Y."/>
        </authorList>
    </citation>
    <scope>NUCLEOTIDE SEQUENCE</scope>
    <source>
        <strain evidence="1">CGMCC 1.12153</strain>
    </source>
</reference>
<evidence type="ECO:0000313" key="2">
    <source>
        <dbReference type="Proteomes" id="UP000660110"/>
    </source>
</evidence>
<gene>
    <name evidence="1" type="ORF">GCM10010954_09960</name>
</gene>
<evidence type="ECO:0008006" key="3">
    <source>
        <dbReference type="Google" id="ProtNLM"/>
    </source>
</evidence>
<sequence length="79" mass="9192">MKQMGSCNIDHTVEDTRKKLEGQKDYLPGKLYAESNSFLNESPSQEELNELFHLLKKYDLSSVKEQEERNSKIKELVDS</sequence>
<organism evidence="1 2">
    <name type="scientific">Halobacillus andaensis</name>
    <dbReference type="NCBI Taxonomy" id="1176239"/>
    <lineage>
        <taxon>Bacteria</taxon>
        <taxon>Bacillati</taxon>
        <taxon>Bacillota</taxon>
        <taxon>Bacilli</taxon>
        <taxon>Bacillales</taxon>
        <taxon>Bacillaceae</taxon>
        <taxon>Halobacillus</taxon>
    </lineage>
</organism>
<name>A0A917EU02_HALAA</name>